<reference evidence="1" key="1">
    <citation type="submission" date="2023-06" db="EMBL/GenBank/DDBJ databases">
        <title>Genome-scale phylogeny and comparative genomics of the fungal order Sordariales.</title>
        <authorList>
            <consortium name="Lawrence Berkeley National Laboratory"/>
            <person name="Hensen N."/>
            <person name="Bonometti L."/>
            <person name="Westerberg I."/>
            <person name="Brannstrom I.O."/>
            <person name="Guillou S."/>
            <person name="Cros-Aarteil S."/>
            <person name="Calhoun S."/>
            <person name="Haridas S."/>
            <person name="Kuo A."/>
            <person name="Mondo S."/>
            <person name="Pangilinan J."/>
            <person name="Riley R."/>
            <person name="LaButti K."/>
            <person name="Andreopoulos B."/>
            <person name="Lipzen A."/>
            <person name="Chen C."/>
            <person name="Yanf M."/>
            <person name="Daum C."/>
            <person name="Ng V."/>
            <person name="Clum A."/>
            <person name="Steindorff A."/>
            <person name="Ohm R."/>
            <person name="Martin F."/>
            <person name="Silar P."/>
            <person name="Natvig D."/>
            <person name="Lalanne C."/>
            <person name="Gautier V."/>
            <person name="Ament-velasquez S.L."/>
            <person name="Kruys A."/>
            <person name="Hutchinson M.I."/>
            <person name="Powell A.J."/>
            <person name="Barry K."/>
            <person name="Miller A.N."/>
            <person name="Grigoriev I.V."/>
            <person name="Debuchy R."/>
            <person name="Gladieux P."/>
            <person name="Thoren M.H."/>
            <person name="Johannesson H."/>
        </authorList>
    </citation>
    <scope>NUCLEOTIDE SEQUENCE</scope>
    <source>
        <strain evidence="1">SMH3391-2</strain>
    </source>
</reference>
<accession>A0AA40C9Q9</accession>
<dbReference type="Proteomes" id="UP001174934">
    <property type="component" value="Unassembled WGS sequence"/>
</dbReference>
<comment type="caution">
    <text evidence="1">The sequence shown here is derived from an EMBL/GenBank/DDBJ whole genome shotgun (WGS) entry which is preliminary data.</text>
</comment>
<sequence>MVGRRWARRKASAVTATEEGGHRGLGLMVDGRYWHRGGGDEKSGCWRRGGGK</sequence>
<keyword evidence="2" id="KW-1185">Reference proteome</keyword>
<evidence type="ECO:0000313" key="1">
    <source>
        <dbReference type="EMBL" id="KAK0629749.1"/>
    </source>
</evidence>
<name>A0AA40C9Q9_9PEZI</name>
<protein>
    <submittedName>
        <fullName evidence="1">Uncharacterized protein</fullName>
    </submittedName>
</protein>
<dbReference type="AlphaFoldDB" id="A0AA40C9Q9"/>
<proteinExistence type="predicted"/>
<organism evidence="1 2">
    <name type="scientific">Bombardia bombarda</name>
    <dbReference type="NCBI Taxonomy" id="252184"/>
    <lineage>
        <taxon>Eukaryota</taxon>
        <taxon>Fungi</taxon>
        <taxon>Dikarya</taxon>
        <taxon>Ascomycota</taxon>
        <taxon>Pezizomycotina</taxon>
        <taxon>Sordariomycetes</taxon>
        <taxon>Sordariomycetidae</taxon>
        <taxon>Sordariales</taxon>
        <taxon>Lasiosphaeriaceae</taxon>
        <taxon>Bombardia</taxon>
    </lineage>
</organism>
<gene>
    <name evidence="1" type="ORF">B0T17DRAFT_526370</name>
</gene>
<evidence type="ECO:0000313" key="2">
    <source>
        <dbReference type="Proteomes" id="UP001174934"/>
    </source>
</evidence>
<dbReference type="EMBL" id="JAULSR010000002">
    <property type="protein sequence ID" value="KAK0629749.1"/>
    <property type="molecule type" value="Genomic_DNA"/>
</dbReference>